<gene>
    <name evidence="2" type="ORF">Pla52o_57980</name>
</gene>
<dbReference type="Proteomes" id="UP000316304">
    <property type="component" value="Unassembled WGS sequence"/>
</dbReference>
<organism evidence="2 3">
    <name type="scientific">Novipirellula galeiformis</name>
    <dbReference type="NCBI Taxonomy" id="2528004"/>
    <lineage>
        <taxon>Bacteria</taxon>
        <taxon>Pseudomonadati</taxon>
        <taxon>Planctomycetota</taxon>
        <taxon>Planctomycetia</taxon>
        <taxon>Pirellulales</taxon>
        <taxon>Pirellulaceae</taxon>
        <taxon>Novipirellula</taxon>
    </lineage>
</organism>
<name>A0A5C6BEX0_9BACT</name>
<protein>
    <submittedName>
        <fullName evidence="2">Uncharacterized protein</fullName>
    </submittedName>
</protein>
<feature type="region of interest" description="Disordered" evidence="1">
    <location>
        <begin position="276"/>
        <end position="303"/>
    </location>
</feature>
<dbReference type="EMBL" id="SJPT01000023">
    <property type="protein sequence ID" value="TWU10041.1"/>
    <property type="molecule type" value="Genomic_DNA"/>
</dbReference>
<keyword evidence="3" id="KW-1185">Reference proteome</keyword>
<sequence>MHGSGPVTALAVSDFFLARPVIGGVRRLSNIFGDAPMKCARLLSVVVLLPAILCGQAFADGVFRKLPSDGSWATYRMSEAWSDGTKREIDVTLKAFGGESVDGTECTWIEIVFQTPDKKTRRAYEFLAPNDCLKTGADPLRKAVDVWVRKDDDQSRRDMSWDDFLPRLFLVCPPRMDKQDLLDETETMMLGGDELKCNIVTGVGTQKFPGETTTTKYRLATNDAIPFGVARATLSLQCIGKCDPDPNAQCNLTTGTVVFVVTAIGKNAKPVVQLGRPTADEQLDARETSSASELNGKSTPRSP</sequence>
<comment type="caution">
    <text evidence="2">The sequence shown here is derived from an EMBL/GenBank/DDBJ whole genome shotgun (WGS) entry which is preliminary data.</text>
</comment>
<evidence type="ECO:0000256" key="1">
    <source>
        <dbReference type="SAM" id="MobiDB-lite"/>
    </source>
</evidence>
<evidence type="ECO:0000313" key="2">
    <source>
        <dbReference type="EMBL" id="TWU10041.1"/>
    </source>
</evidence>
<feature type="compositionally biased region" description="Polar residues" evidence="1">
    <location>
        <begin position="288"/>
        <end position="303"/>
    </location>
</feature>
<accession>A0A5C6BEX0</accession>
<proteinExistence type="predicted"/>
<dbReference type="AlphaFoldDB" id="A0A5C6BEX0"/>
<evidence type="ECO:0000313" key="3">
    <source>
        <dbReference type="Proteomes" id="UP000316304"/>
    </source>
</evidence>
<reference evidence="2 3" key="1">
    <citation type="submission" date="2019-02" db="EMBL/GenBank/DDBJ databases">
        <title>Deep-cultivation of Planctomycetes and their phenomic and genomic characterization uncovers novel biology.</title>
        <authorList>
            <person name="Wiegand S."/>
            <person name="Jogler M."/>
            <person name="Boedeker C."/>
            <person name="Pinto D."/>
            <person name="Vollmers J."/>
            <person name="Rivas-Marin E."/>
            <person name="Kohn T."/>
            <person name="Peeters S.H."/>
            <person name="Heuer A."/>
            <person name="Rast P."/>
            <person name="Oberbeckmann S."/>
            <person name="Bunk B."/>
            <person name="Jeske O."/>
            <person name="Meyerdierks A."/>
            <person name="Storesund J.E."/>
            <person name="Kallscheuer N."/>
            <person name="Luecker S."/>
            <person name="Lage O.M."/>
            <person name="Pohl T."/>
            <person name="Merkel B.J."/>
            <person name="Hornburger P."/>
            <person name="Mueller R.-W."/>
            <person name="Bruemmer F."/>
            <person name="Labrenz M."/>
            <person name="Spormann A.M."/>
            <person name="Op Den Camp H."/>
            <person name="Overmann J."/>
            <person name="Amann R."/>
            <person name="Jetten M.S.M."/>
            <person name="Mascher T."/>
            <person name="Medema M.H."/>
            <person name="Devos D.P."/>
            <person name="Kaster A.-K."/>
            <person name="Ovreas L."/>
            <person name="Rohde M."/>
            <person name="Galperin M.Y."/>
            <person name="Jogler C."/>
        </authorList>
    </citation>
    <scope>NUCLEOTIDE SEQUENCE [LARGE SCALE GENOMIC DNA]</scope>
    <source>
        <strain evidence="2 3">Pla52o</strain>
    </source>
</reference>